<evidence type="ECO:0000313" key="2">
    <source>
        <dbReference type="EMBL" id="SIT78369.1"/>
    </source>
</evidence>
<evidence type="ECO:0000313" key="3">
    <source>
        <dbReference type="Proteomes" id="UP000186997"/>
    </source>
</evidence>
<keyword evidence="1" id="KW-1133">Transmembrane helix</keyword>
<dbReference type="Proteomes" id="UP000186997">
    <property type="component" value="Unassembled WGS sequence"/>
</dbReference>
<dbReference type="STRING" id="287098.SAMN05421665_0761"/>
<feature type="transmembrane region" description="Helical" evidence="1">
    <location>
        <begin position="104"/>
        <end position="125"/>
    </location>
</feature>
<dbReference type="AlphaFoldDB" id="A0A1R3WJU0"/>
<accession>A0A1R3WJU0</accession>
<feature type="transmembrane region" description="Helical" evidence="1">
    <location>
        <begin position="74"/>
        <end position="98"/>
    </location>
</feature>
<keyword evidence="3" id="KW-1185">Reference proteome</keyword>
<keyword evidence="1" id="KW-0812">Transmembrane</keyword>
<dbReference type="OrthoDB" id="7847071at2"/>
<feature type="transmembrane region" description="Helical" evidence="1">
    <location>
        <begin position="146"/>
        <end position="168"/>
    </location>
</feature>
<proteinExistence type="predicted"/>
<evidence type="ECO:0008006" key="4">
    <source>
        <dbReference type="Google" id="ProtNLM"/>
    </source>
</evidence>
<gene>
    <name evidence="2" type="ORF">SAMN05421665_0761</name>
</gene>
<reference evidence="3" key="1">
    <citation type="submission" date="2017-01" db="EMBL/GenBank/DDBJ databases">
        <authorList>
            <person name="Varghese N."/>
            <person name="Submissions S."/>
        </authorList>
    </citation>
    <scope>NUCLEOTIDE SEQUENCE [LARGE SCALE GENOMIC DNA]</scope>
    <source>
        <strain evidence="3">DSM 29591</strain>
    </source>
</reference>
<organism evidence="2 3">
    <name type="scientific">Yoonia rosea</name>
    <dbReference type="NCBI Taxonomy" id="287098"/>
    <lineage>
        <taxon>Bacteria</taxon>
        <taxon>Pseudomonadati</taxon>
        <taxon>Pseudomonadota</taxon>
        <taxon>Alphaproteobacteria</taxon>
        <taxon>Rhodobacterales</taxon>
        <taxon>Paracoccaceae</taxon>
        <taxon>Yoonia</taxon>
    </lineage>
</organism>
<feature type="transmembrane region" description="Helical" evidence="1">
    <location>
        <begin position="20"/>
        <end position="45"/>
    </location>
</feature>
<evidence type="ECO:0000256" key="1">
    <source>
        <dbReference type="SAM" id="Phobius"/>
    </source>
</evidence>
<dbReference type="RefSeq" id="WP_076658424.1">
    <property type="nucleotide sequence ID" value="NZ_FTPR01000001.1"/>
</dbReference>
<dbReference type="EMBL" id="FTPR01000001">
    <property type="protein sequence ID" value="SIT78369.1"/>
    <property type="molecule type" value="Genomic_DNA"/>
</dbReference>
<sequence length="174" mass="19866">MESTIELLRLLEFQTFDSFWYWMAVMVTYAVASNWLLGVPFDVLFRARKLDSPHLADLEKLVDVNVRRIVAINAYLGVAIAIMVAFSLSVLVVLGVFYRVELAQGLLALTAPLTLIMVMNMRLAHQLEAAPLQGRELVDRLFRVRLWTQVVSMIALFLTSMYGMYVVISAQRFF</sequence>
<name>A0A1R3WJU0_9RHOB</name>
<keyword evidence="1" id="KW-0472">Membrane</keyword>
<protein>
    <recommendedName>
        <fullName evidence="4">Component of SufBCD complex</fullName>
    </recommendedName>
</protein>